<keyword evidence="4" id="KW-1185">Reference proteome</keyword>
<gene>
    <name evidence="3" type="ORF">AWRI3579_g862</name>
</gene>
<dbReference type="GO" id="GO:0004553">
    <property type="term" value="F:hydrolase activity, hydrolyzing O-glycosyl compounds"/>
    <property type="evidence" value="ECO:0007669"/>
    <property type="project" value="TreeGrafter"/>
</dbReference>
<organism evidence="3 4">
    <name type="scientific">Hanseniaspora osmophila</name>
    <dbReference type="NCBI Taxonomy" id="56408"/>
    <lineage>
        <taxon>Eukaryota</taxon>
        <taxon>Fungi</taxon>
        <taxon>Dikarya</taxon>
        <taxon>Ascomycota</taxon>
        <taxon>Saccharomycotina</taxon>
        <taxon>Saccharomycetes</taxon>
        <taxon>Saccharomycodales</taxon>
        <taxon>Saccharomycodaceae</taxon>
        <taxon>Hanseniaspora</taxon>
    </lineage>
</organism>
<dbReference type="Proteomes" id="UP000095728">
    <property type="component" value="Unassembled WGS sequence"/>
</dbReference>
<dbReference type="GO" id="GO:0000324">
    <property type="term" value="C:fungal-type vacuole"/>
    <property type="evidence" value="ECO:0007669"/>
    <property type="project" value="TreeGrafter"/>
</dbReference>
<evidence type="ECO:0000313" key="3">
    <source>
        <dbReference type="EMBL" id="OEJ88468.1"/>
    </source>
</evidence>
<dbReference type="PANTHER" id="PTHR31616:SF9">
    <property type="entry name" value="GLUCOAMYLASE, INTRACELLULAR SPORULATION-SPECIFIC"/>
    <property type="match status" value="1"/>
</dbReference>
<sequence length="706" mass="81414">MTTIPEEKQFRPTVFTNAERKPKFLKKKWCLSYVSIGLFALIFTSSILAIGPEHTDIRKSEKKKVQLLYEKDSMKSFEKDSFEPHIQIIIDDFNLEPKVIDNEAKLYAKTKNDLHFSQYNSLVTQIKLKPKVRSIELSKGQFEQWIAQETEISFQRILDNIADTNLNTLIQSNVGMQQGVSIASPSKQHPNYFFQWIRDASITINTVINKLHYELQPDVMSRSRNPVFSGKKKNHSTKDNVHWLYFGTVLKHFNNSFVLQRTPNLSGQFSEQDLLGLGEPKFNVDDSAFMEGWGRPQNDGPALRVIAAMNLLNIMYLNNLQFETVTNVLQKNSIIDQESLNNMHFHNELEFFMGILYYDLKYIMGNWNQDSFDLWEEVKAKHFFTSLVQLKALKMAISFIENDVFGIFNDLDTHHNNNINFNVTDFHNQLEIEYDNLLNFMLFESGYISPGKNHIIETPLILQTRSGLDIGTIIGTLLTHDDHFVNKNLSDYDFPFDVDDSGVMSSLVGLVNEMRILYPINHARLNLDLGVALGRYPEDIYNGDGTSEGNPWFLATSTAAELCYKLVYRFYNNGQDLFIPLNHFNSKDFFWNTILDVPTTLNTFGVCNTCNSPQDFLSGPLTKRFLNYELIIKHNSPAYNATMYNLLAYGDSFLDKLREHVSGDGEMSEQMNKYTGFLQGANNLTWSYGAFWNSVQWRQNVYAIMT</sequence>
<evidence type="ECO:0000259" key="2">
    <source>
        <dbReference type="Pfam" id="PF00723"/>
    </source>
</evidence>
<dbReference type="AlphaFoldDB" id="A0A1E5RNK2"/>
<protein>
    <submittedName>
        <fullName evidence="3">Glucoamylase, intracellular sporulation-specific</fullName>
    </submittedName>
</protein>
<reference evidence="4" key="1">
    <citation type="journal article" date="2016" name="Genome Announc.">
        <title>Genome sequences of three species of Hanseniaspora isolated from spontaneous wine fermentations.</title>
        <authorList>
            <person name="Sternes P.R."/>
            <person name="Lee D."/>
            <person name="Kutyna D.R."/>
            <person name="Borneman A.R."/>
        </authorList>
    </citation>
    <scope>NUCLEOTIDE SEQUENCE [LARGE SCALE GENOMIC DNA]</scope>
    <source>
        <strain evidence="4">AWRI3579</strain>
    </source>
</reference>
<feature type="domain" description="GH15-like" evidence="2">
    <location>
        <begin position="165"/>
        <end position="691"/>
    </location>
</feature>
<evidence type="ECO:0000313" key="4">
    <source>
        <dbReference type="Proteomes" id="UP000095728"/>
    </source>
</evidence>
<dbReference type="InterPro" id="IPR008928">
    <property type="entry name" value="6-hairpin_glycosidase_sf"/>
</dbReference>
<dbReference type="FunCoup" id="A0A1E5RNK2">
    <property type="interactions" value="80"/>
</dbReference>
<dbReference type="InterPro" id="IPR012341">
    <property type="entry name" value="6hp_glycosidase-like_sf"/>
</dbReference>
<dbReference type="STRING" id="56408.A0A1E5RNK2"/>
<dbReference type="SUPFAM" id="SSF48208">
    <property type="entry name" value="Six-hairpin glycosidases"/>
    <property type="match status" value="1"/>
</dbReference>
<dbReference type="PANTHER" id="PTHR31616">
    <property type="entry name" value="TREHALASE"/>
    <property type="match status" value="1"/>
</dbReference>
<dbReference type="EMBL" id="LPNM01000005">
    <property type="protein sequence ID" value="OEJ88468.1"/>
    <property type="molecule type" value="Genomic_DNA"/>
</dbReference>
<proteinExistence type="predicted"/>
<dbReference type="InterPro" id="IPR011613">
    <property type="entry name" value="GH15-like"/>
</dbReference>
<evidence type="ECO:0000256" key="1">
    <source>
        <dbReference type="SAM" id="Phobius"/>
    </source>
</evidence>
<keyword evidence="1" id="KW-0812">Transmembrane</keyword>
<dbReference type="Gene3D" id="1.50.10.10">
    <property type="match status" value="1"/>
</dbReference>
<name>A0A1E5RNK2_9ASCO</name>
<comment type="caution">
    <text evidence="3">The sequence shown here is derived from an EMBL/GenBank/DDBJ whole genome shotgun (WGS) entry which is preliminary data.</text>
</comment>
<dbReference type="InParanoid" id="A0A1E5RNK2"/>
<dbReference type="GO" id="GO:0005975">
    <property type="term" value="P:carbohydrate metabolic process"/>
    <property type="evidence" value="ECO:0007669"/>
    <property type="project" value="InterPro"/>
</dbReference>
<keyword evidence="1" id="KW-0472">Membrane</keyword>
<accession>A0A1E5RNK2</accession>
<dbReference type="Pfam" id="PF00723">
    <property type="entry name" value="Glyco_hydro_15"/>
    <property type="match status" value="1"/>
</dbReference>
<dbReference type="OrthoDB" id="6123450at2759"/>
<keyword evidence="1" id="KW-1133">Transmembrane helix</keyword>
<feature type="transmembrane region" description="Helical" evidence="1">
    <location>
        <begin position="30"/>
        <end position="51"/>
    </location>
</feature>